<feature type="non-terminal residue" evidence="2">
    <location>
        <position position="83"/>
    </location>
</feature>
<evidence type="ECO:0000256" key="1">
    <source>
        <dbReference type="SAM" id="MobiDB-lite"/>
    </source>
</evidence>
<gene>
    <name evidence="2" type="ORF">HDU87_003504</name>
</gene>
<name>A0AAD5TB66_9FUNG</name>
<organism evidence="2 3">
    <name type="scientific">Geranomyces variabilis</name>
    <dbReference type="NCBI Taxonomy" id="109894"/>
    <lineage>
        <taxon>Eukaryota</taxon>
        <taxon>Fungi</taxon>
        <taxon>Fungi incertae sedis</taxon>
        <taxon>Chytridiomycota</taxon>
        <taxon>Chytridiomycota incertae sedis</taxon>
        <taxon>Chytridiomycetes</taxon>
        <taxon>Spizellomycetales</taxon>
        <taxon>Powellomycetaceae</taxon>
        <taxon>Geranomyces</taxon>
    </lineage>
</organism>
<keyword evidence="3" id="KW-1185">Reference proteome</keyword>
<comment type="caution">
    <text evidence="2">The sequence shown here is derived from an EMBL/GenBank/DDBJ whole genome shotgun (WGS) entry which is preliminary data.</text>
</comment>
<feature type="compositionally biased region" description="Basic and acidic residues" evidence="1">
    <location>
        <begin position="15"/>
        <end position="27"/>
    </location>
</feature>
<proteinExistence type="predicted"/>
<evidence type="ECO:0000313" key="3">
    <source>
        <dbReference type="Proteomes" id="UP001212152"/>
    </source>
</evidence>
<sequence length="83" mass="8807">MHEGPTRNPTMAHGTRPDRQVSSRHGPEPAVPTRNAQNLVVPKWIRADPMGEDSQMPTGPWTAGSTRGGGGPVEDGRLRGTAA</sequence>
<dbReference type="AlphaFoldDB" id="A0AAD5TB66"/>
<reference evidence="2" key="1">
    <citation type="submission" date="2020-05" db="EMBL/GenBank/DDBJ databases">
        <title>Phylogenomic resolution of chytrid fungi.</title>
        <authorList>
            <person name="Stajich J.E."/>
            <person name="Amses K."/>
            <person name="Simmons R."/>
            <person name="Seto K."/>
            <person name="Myers J."/>
            <person name="Bonds A."/>
            <person name="Quandt C.A."/>
            <person name="Barry K."/>
            <person name="Liu P."/>
            <person name="Grigoriev I."/>
            <person name="Longcore J.E."/>
            <person name="James T.Y."/>
        </authorList>
    </citation>
    <scope>NUCLEOTIDE SEQUENCE</scope>
    <source>
        <strain evidence="2">JEL0379</strain>
    </source>
</reference>
<dbReference type="Proteomes" id="UP001212152">
    <property type="component" value="Unassembled WGS sequence"/>
</dbReference>
<feature type="region of interest" description="Disordered" evidence="1">
    <location>
        <begin position="1"/>
        <end position="83"/>
    </location>
</feature>
<dbReference type="EMBL" id="JADGJQ010000259">
    <property type="protein sequence ID" value="KAJ3164755.1"/>
    <property type="molecule type" value="Genomic_DNA"/>
</dbReference>
<protein>
    <submittedName>
        <fullName evidence="2">Uncharacterized protein</fullName>
    </submittedName>
</protein>
<evidence type="ECO:0000313" key="2">
    <source>
        <dbReference type="EMBL" id="KAJ3164755.1"/>
    </source>
</evidence>
<accession>A0AAD5TB66</accession>
<feature type="compositionally biased region" description="Basic and acidic residues" evidence="1">
    <location>
        <begin position="74"/>
        <end position="83"/>
    </location>
</feature>